<evidence type="ECO:0008006" key="3">
    <source>
        <dbReference type="Google" id="ProtNLM"/>
    </source>
</evidence>
<dbReference type="AlphaFoldDB" id="A0A1E8B6M2"/>
<dbReference type="Pfam" id="PF04229">
    <property type="entry name" value="GrpB"/>
    <property type="match status" value="1"/>
</dbReference>
<name>A0A1E8B6M2_BACMY</name>
<dbReference type="PANTHER" id="PTHR34822:SF1">
    <property type="entry name" value="GRPB FAMILY PROTEIN"/>
    <property type="match status" value="1"/>
</dbReference>
<dbReference type="PATRIC" id="fig|86662.25.peg.2840"/>
<sequence>MLYNKDGMFRIQGCKKGLYEGGVNRMLGLPRGEVFLVPWTEEWEVEFLKEKQLIENQIGEYILAIHHIGSTSIPYLSAKPIIDIAIELKNFENGVKCIARLEHLKYRYRKDVLPERYYFNKGEPRTHQIHMYEKGNKYLIEQLCFRNYLINNKTARIEYEQLKMKLSQVNPNNKHKYADDKTGFVKSILDKINN</sequence>
<evidence type="ECO:0000313" key="2">
    <source>
        <dbReference type="Proteomes" id="UP000175706"/>
    </source>
</evidence>
<dbReference type="SUPFAM" id="SSF81301">
    <property type="entry name" value="Nucleotidyltransferase"/>
    <property type="match status" value="1"/>
</dbReference>
<dbReference type="InterPro" id="IPR007344">
    <property type="entry name" value="GrpB/CoaE"/>
</dbReference>
<organism evidence="1 2">
    <name type="scientific">Bacillus mycoides</name>
    <dbReference type="NCBI Taxonomy" id="1405"/>
    <lineage>
        <taxon>Bacteria</taxon>
        <taxon>Bacillati</taxon>
        <taxon>Bacillota</taxon>
        <taxon>Bacilli</taxon>
        <taxon>Bacillales</taxon>
        <taxon>Bacillaceae</taxon>
        <taxon>Bacillus</taxon>
        <taxon>Bacillus cereus group</taxon>
    </lineage>
</organism>
<evidence type="ECO:0000313" key="1">
    <source>
        <dbReference type="EMBL" id="OFD78279.1"/>
    </source>
</evidence>
<protein>
    <recommendedName>
        <fullName evidence="3">GrpB family protein</fullName>
    </recommendedName>
</protein>
<dbReference type="PANTHER" id="PTHR34822">
    <property type="entry name" value="GRPB DOMAIN PROTEIN (AFU_ORTHOLOGUE AFUA_1G01530)"/>
    <property type="match status" value="1"/>
</dbReference>
<dbReference type="Gene3D" id="3.30.460.10">
    <property type="entry name" value="Beta Polymerase, domain 2"/>
    <property type="match status" value="1"/>
</dbReference>
<dbReference type="InterPro" id="IPR043519">
    <property type="entry name" value="NT_sf"/>
</dbReference>
<reference evidence="1 2" key="1">
    <citation type="submission" date="2016-05" db="EMBL/GenBank/DDBJ databases">
        <title>Bacillus thuringiensis and Bacillus weihenstephanensis as novel biocontrol agents of wilt causing Verticillium species.</title>
        <authorList>
            <person name="Hollensteiner J."/>
            <person name="Wemheuer F."/>
            <person name="Harting R."/>
            <person name="Kolarzyk A."/>
            <person name="Diaz-Valerio S."/>
            <person name="Poehlein A."/>
            <person name="Brzuszkiewicz E."/>
            <person name="Nesemann K."/>
            <person name="Braus-Stromeyer S."/>
            <person name="Braus G."/>
            <person name="Daniel R."/>
            <person name="Liesegang H."/>
        </authorList>
    </citation>
    <scope>NUCLEOTIDE SEQUENCE [LARGE SCALE GENOMIC DNA]</scope>
    <source>
        <strain evidence="1 2">GOE8</strain>
    </source>
</reference>
<accession>A0A1E8B6M2</accession>
<proteinExistence type="predicted"/>
<gene>
    <name evidence="1" type="ORF">BWGOE8_27890</name>
</gene>
<dbReference type="EMBL" id="LXLT01000035">
    <property type="protein sequence ID" value="OFD78279.1"/>
    <property type="molecule type" value="Genomic_DNA"/>
</dbReference>
<dbReference type="Proteomes" id="UP000175706">
    <property type="component" value="Unassembled WGS sequence"/>
</dbReference>
<comment type="caution">
    <text evidence="1">The sequence shown here is derived from an EMBL/GenBank/DDBJ whole genome shotgun (WGS) entry which is preliminary data.</text>
</comment>